<organism evidence="8">
    <name type="scientific">Geobacter metallireducens</name>
    <dbReference type="NCBI Taxonomy" id="28232"/>
    <lineage>
        <taxon>Bacteria</taxon>
        <taxon>Pseudomonadati</taxon>
        <taxon>Thermodesulfobacteriota</taxon>
        <taxon>Desulfuromonadia</taxon>
        <taxon>Geobacterales</taxon>
        <taxon>Geobacteraceae</taxon>
        <taxon>Geobacter</taxon>
    </lineage>
</organism>
<feature type="transmembrane region" description="Helical" evidence="6">
    <location>
        <begin position="62"/>
        <end position="81"/>
    </location>
</feature>
<protein>
    <submittedName>
        <fullName evidence="8">ResB-like family cytochrome C biogenesis protein</fullName>
    </submittedName>
</protein>
<feature type="transmembrane region" description="Helical" evidence="6">
    <location>
        <begin position="142"/>
        <end position="165"/>
    </location>
</feature>
<evidence type="ECO:0000256" key="1">
    <source>
        <dbReference type="ARBA" id="ARBA00004141"/>
    </source>
</evidence>
<evidence type="ECO:0000256" key="6">
    <source>
        <dbReference type="SAM" id="Phobius"/>
    </source>
</evidence>
<dbReference type="AlphaFoldDB" id="A0A831UDQ2"/>
<name>A0A831UDQ2_GEOME</name>
<comment type="caution">
    <text evidence="8">The sequence shown here is derived from an EMBL/GenBank/DDBJ whole genome shotgun (WGS) entry which is preliminary data.</text>
</comment>
<keyword evidence="5 6" id="KW-0472">Membrane</keyword>
<keyword evidence="4 6" id="KW-1133">Transmembrane helix</keyword>
<evidence type="ECO:0000259" key="7">
    <source>
        <dbReference type="Pfam" id="PF05140"/>
    </source>
</evidence>
<accession>A0A831UDQ2</accession>
<dbReference type="GO" id="GO:0016020">
    <property type="term" value="C:membrane"/>
    <property type="evidence" value="ECO:0007669"/>
    <property type="project" value="UniProtKB-SubCell"/>
</dbReference>
<dbReference type="PANTHER" id="PTHR31566">
    <property type="entry name" value="CYTOCHROME C BIOGENESIS PROTEIN CCS1, CHLOROPLASTIC"/>
    <property type="match status" value="1"/>
</dbReference>
<proteinExistence type="predicted"/>
<dbReference type="Pfam" id="PF05140">
    <property type="entry name" value="ResB"/>
    <property type="match status" value="1"/>
</dbReference>
<evidence type="ECO:0000256" key="4">
    <source>
        <dbReference type="ARBA" id="ARBA00022989"/>
    </source>
</evidence>
<feature type="transmembrane region" description="Helical" evidence="6">
    <location>
        <begin position="370"/>
        <end position="390"/>
    </location>
</feature>
<keyword evidence="2 6" id="KW-0812">Transmembrane</keyword>
<dbReference type="InterPro" id="IPR023494">
    <property type="entry name" value="Cyt_c_bgen_Ccs1/CcsB/ResB"/>
</dbReference>
<evidence type="ECO:0000313" key="8">
    <source>
        <dbReference type="EMBL" id="HEN42200.1"/>
    </source>
</evidence>
<dbReference type="GO" id="GO:0017004">
    <property type="term" value="P:cytochrome complex assembly"/>
    <property type="evidence" value="ECO:0007669"/>
    <property type="project" value="UniProtKB-KW"/>
</dbReference>
<dbReference type="PANTHER" id="PTHR31566:SF0">
    <property type="entry name" value="CYTOCHROME C BIOGENESIS PROTEIN CCS1, CHLOROPLASTIC"/>
    <property type="match status" value="1"/>
</dbReference>
<gene>
    <name evidence="8" type="ORF">ENQ87_07460</name>
</gene>
<keyword evidence="3" id="KW-0201">Cytochrome c-type biogenesis</keyword>
<feature type="transmembrane region" description="Helical" evidence="6">
    <location>
        <begin position="12"/>
        <end position="29"/>
    </location>
</feature>
<evidence type="ECO:0000256" key="3">
    <source>
        <dbReference type="ARBA" id="ARBA00022748"/>
    </source>
</evidence>
<evidence type="ECO:0000256" key="2">
    <source>
        <dbReference type="ARBA" id="ARBA00022692"/>
    </source>
</evidence>
<sequence>MLKRFFLSRTTVITLIALMLGAVLLGYFFPQRFLTPPEELAAWQLAHPGLATLWRALALDHVYTSPWFALLLLLFLMSLVFSTRQQFQLALNKMRTGGQGGACFETSSSLDEAAAAARDLGYRQVGDVAGGGLRFVRYPWGYWGNFLLHLGMVVSIASFLVILLYEKRAVVHLVEGEVHGPGNQWLQEERGLLAGSLRLPGSVRLDRVKAEYYPNDNLKQLVTDFSLIGPQGEVSSLSMQINRSRNHQGIRIFQGRSFGRAFFVTFARGPEEHREIFMLDHPRERSGASYKDFTLDWLPYKVKAKYYADAERKSIDSLTPLFALRLVDGTKVMGEVSLKPGETGRLGDYVVQLVAVERWGGIIFIDTPGMGGIFAGFFILCLGGALSYFWPPREFTAESGNGVCRISWRASRFERLYREEFDAIRQRLAARSPIPEADRVAATQRKER</sequence>
<evidence type="ECO:0000256" key="5">
    <source>
        <dbReference type="ARBA" id="ARBA00023136"/>
    </source>
</evidence>
<comment type="subcellular location">
    <subcellularLocation>
        <location evidence="1">Membrane</location>
        <topology evidence="1">Multi-pass membrane protein</topology>
    </subcellularLocation>
</comment>
<reference evidence="8" key="1">
    <citation type="journal article" date="2020" name="mSystems">
        <title>Genome- and Community-Level Interaction Insights into Carbon Utilization and Element Cycling Functions of Hydrothermarchaeota in Hydrothermal Sediment.</title>
        <authorList>
            <person name="Zhou Z."/>
            <person name="Liu Y."/>
            <person name="Xu W."/>
            <person name="Pan J."/>
            <person name="Luo Z.H."/>
            <person name="Li M."/>
        </authorList>
    </citation>
    <scope>NUCLEOTIDE SEQUENCE [LARGE SCALE GENOMIC DNA]</scope>
    <source>
        <strain evidence="8">SpSt-349</strain>
    </source>
</reference>
<dbReference type="EMBL" id="DSOV01000034">
    <property type="protein sequence ID" value="HEN42200.1"/>
    <property type="molecule type" value="Genomic_DNA"/>
</dbReference>
<feature type="domain" description="ResB-like" evidence="7">
    <location>
        <begin position="9"/>
        <end position="255"/>
    </location>
</feature>
<dbReference type="InterPro" id="IPR007816">
    <property type="entry name" value="ResB-like_domain"/>
</dbReference>